<reference evidence="3" key="1">
    <citation type="journal article" date="2019" name="Int. J. Syst. Evol. Microbiol.">
        <title>The Global Catalogue of Microorganisms (GCM) 10K type strain sequencing project: providing services to taxonomists for standard genome sequencing and annotation.</title>
        <authorList>
            <consortium name="The Broad Institute Genomics Platform"/>
            <consortium name="The Broad Institute Genome Sequencing Center for Infectious Disease"/>
            <person name="Wu L."/>
            <person name="Ma J."/>
        </authorList>
    </citation>
    <scope>NUCLEOTIDE SEQUENCE [LARGE SCALE GENOMIC DNA]</scope>
    <source>
        <strain evidence="3">JCM 17190</strain>
    </source>
</reference>
<dbReference type="RefSeq" id="WP_344848315.1">
    <property type="nucleotide sequence ID" value="NZ_BAABDF010000007.1"/>
</dbReference>
<evidence type="ECO:0000256" key="1">
    <source>
        <dbReference type="SAM" id="MobiDB-lite"/>
    </source>
</evidence>
<accession>A0ABP7KHB6</accession>
<feature type="compositionally biased region" description="Acidic residues" evidence="1">
    <location>
        <begin position="41"/>
        <end position="53"/>
    </location>
</feature>
<evidence type="ECO:0000313" key="3">
    <source>
        <dbReference type="Proteomes" id="UP001399917"/>
    </source>
</evidence>
<feature type="region of interest" description="Disordered" evidence="1">
    <location>
        <begin position="1"/>
        <end position="53"/>
    </location>
</feature>
<comment type="caution">
    <text evidence="2">The sequence shown here is derived from an EMBL/GenBank/DDBJ whole genome shotgun (WGS) entry which is preliminary data.</text>
</comment>
<dbReference type="Proteomes" id="UP001399917">
    <property type="component" value="Unassembled WGS sequence"/>
</dbReference>
<feature type="compositionally biased region" description="Basic and acidic residues" evidence="1">
    <location>
        <begin position="1"/>
        <end position="28"/>
    </location>
</feature>
<organism evidence="2 3">
    <name type="scientific">Celeribacter arenosi</name>
    <dbReference type="NCBI Taxonomy" id="792649"/>
    <lineage>
        <taxon>Bacteria</taxon>
        <taxon>Pseudomonadati</taxon>
        <taxon>Pseudomonadota</taxon>
        <taxon>Alphaproteobacteria</taxon>
        <taxon>Rhodobacterales</taxon>
        <taxon>Roseobacteraceae</taxon>
        <taxon>Celeribacter</taxon>
    </lineage>
</organism>
<protein>
    <submittedName>
        <fullName evidence="2">Uncharacterized protein</fullName>
    </submittedName>
</protein>
<keyword evidence="3" id="KW-1185">Reference proteome</keyword>
<sequence length="53" mass="6164">MCGQKDHDEDENRAAPRKGEKLRPWTREEMEEAIPLPLPEIGEDEDKEDDAQD</sequence>
<proteinExistence type="predicted"/>
<name>A0ABP7KHB6_9RHOB</name>
<evidence type="ECO:0000313" key="2">
    <source>
        <dbReference type="EMBL" id="GAA3877436.1"/>
    </source>
</evidence>
<gene>
    <name evidence="2" type="ORF">GCM10022404_28960</name>
</gene>
<dbReference type="EMBL" id="BAABDF010000007">
    <property type="protein sequence ID" value="GAA3877436.1"/>
    <property type="molecule type" value="Genomic_DNA"/>
</dbReference>